<evidence type="ECO:0000313" key="2">
    <source>
        <dbReference type="Proteomes" id="UP000053317"/>
    </source>
</evidence>
<name>A0A0G2F1U7_PHACM</name>
<comment type="caution">
    <text evidence="1">The sequence shown here is derived from an EMBL/GenBank/DDBJ whole genome shotgun (WGS) entry which is preliminary data.</text>
</comment>
<evidence type="ECO:0000313" key="1">
    <source>
        <dbReference type="EMBL" id="KKY28294.1"/>
    </source>
</evidence>
<sequence length="197" mass="22116">MLGFLKLSTLFLQETSTSSIHSKAPFKQSCQHFLDNMALEYNILISSLGQLLQETLFQFHREGLRHSELFLPELYRQSSSTSTSNNLPSKTSPQTQPLFHRLSSPDLTHQVQIITHTLVEKLTALIADAKYAQRHTYARQLEDPIKAVLCITDKEVGKGAKGQEKAIDLANKLVEWNCLPNIVEVENAVVGGVRVFV</sequence>
<gene>
    <name evidence="1" type="ORF">UCRPC4_g00640</name>
</gene>
<organism evidence="1 2">
    <name type="scientific">Phaeomoniella chlamydospora</name>
    <name type="common">Phaeoacremonium chlamydosporum</name>
    <dbReference type="NCBI Taxonomy" id="158046"/>
    <lineage>
        <taxon>Eukaryota</taxon>
        <taxon>Fungi</taxon>
        <taxon>Dikarya</taxon>
        <taxon>Ascomycota</taxon>
        <taxon>Pezizomycotina</taxon>
        <taxon>Eurotiomycetes</taxon>
        <taxon>Chaetothyriomycetidae</taxon>
        <taxon>Phaeomoniellales</taxon>
        <taxon>Phaeomoniellaceae</taxon>
        <taxon>Phaeomoniella</taxon>
    </lineage>
</organism>
<dbReference type="Proteomes" id="UP000053317">
    <property type="component" value="Unassembled WGS sequence"/>
</dbReference>
<proteinExistence type="predicted"/>
<accession>A0A0G2F1U7</accession>
<reference evidence="1 2" key="2">
    <citation type="submission" date="2015-05" db="EMBL/GenBank/DDBJ databases">
        <authorList>
            <person name="Morales-Cruz A."/>
            <person name="Amrine K.C."/>
            <person name="Cantu D."/>
        </authorList>
    </citation>
    <scope>NUCLEOTIDE SEQUENCE [LARGE SCALE GENOMIC DNA]</scope>
    <source>
        <strain evidence="1">UCRPC4</strain>
    </source>
</reference>
<protein>
    <submittedName>
        <fullName evidence="1">Uncharacterized protein</fullName>
    </submittedName>
</protein>
<reference evidence="1 2" key="1">
    <citation type="submission" date="2015-05" db="EMBL/GenBank/DDBJ databases">
        <title>Distinctive expansion of gene families associated with plant cell wall degradation and secondary metabolism in the genomes of grapevine trunk pathogens.</title>
        <authorList>
            <person name="Lawrence D.P."/>
            <person name="Travadon R."/>
            <person name="Rolshausen P.E."/>
            <person name="Baumgartner K."/>
        </authorList>
    </citation>
    <scope>NUCLEOTIDE SEQUENCE [LARGE SCALE GENOMIC DNA]</scope>
    <source>
        <strain evidence="1">UCRPC4</strain>
    </source>
</reference>
<keyword evidence="2" id="KW-1185">Reference proteome</keyword>
<dbReference type="EMBL" id="LCWF01000014">
    <property type="protein sequence ID" value="KKY28294.1"/>
    <property type="molecule type" value="Genomic_DNA"/>
</dbReference>
<dbReference type="AlphaFoldDB" id="A0A0G2F1U7"/>